<feature type="region of interest" description="Disordered" evidence="14">
    <location>
        <begin position="631"/>
        <end position="733"/>
    </location>
</feature>
<dbReference type="Gene3D" id="2.70.20.10">
    <property type="entry name" value="Topoisomerase I, domain 3"/>
    <property type="match status" value="1"/>
</dbReference>
<dbReference type="PROSITE" id="PS00396">
    <property type="entry name" value="TOPO_IA_1"/>
    <property type="match status" value="1"/>
</dbReference>
<keyword evidence="7 12" id="KW-0863">Zinc-finger</keyword>
<dbReference type="InterPro" id="IPR036875">
    <property type="entry name" value="Znf_CCHC_sf"/>
</dbReference>
<dbReference type="GO" id="GO:0006310">
    <property type="term" value="P:DNA recombination"/>
    <property type="evidence" value="ECO:0007669"/>
    <property type="project" value="TreeGrafter"/>
</dbReference>
<evidence type="ECO:0000256" key="5">
    <source>
        <dbReference type="ARBA" id="ARBA00022664"/>
    </source>
</evidence>
<feature type="compositionally biased region" description="Acidic residues" evidence="14">
    <location>
        <begin position="663"/>
        <end position="672"/>
    </location>
</feature>
<evidence type="ECO:0000313" key="19">
    <source>
        <dbReference type="EMBL" id="OCF32612.1"/>
    </source>
</evidence>
<dbReference type="GO" id="GO:0008270">
    <property type="term" value="F:zinc ion binding"/>
    <property type="evidence" value="ECO:0007669"/>
    <property type="project" value="UniProtKB-KW"/>
</dbReference>
<dbReference type="CDD" id="cd00186">
    <property type="entry name" value="TOP1Ac"/>
    <property type="match status" value="1"/>
</dbReference>
<dbReference type="InterPro" id="IPR006171">
    <property type="entry name" value="TOPRIM_dom"/>
</dbReference>
<organism evidence="19 20">
    <name type="scientific">Kwoniella heveanensis BCC8398</name>
    <dbReference type="NCBI Taxonomy" id="1296120"/>
    <lineage>
        <taxon>Eukaryota</taxon>
        <taxon>Fungi</taxon>
        <taxon>Dikarya</taxon>
        <taxon>Basidiomycota</taxon>
        <taxon>Agaricomycotina</taxon>
        <taxon>Tremellomycetes</taxon>
        <taxon>Tremellales</taxon>
        <taxon>Cryptococcaceae</taxon>
        <taxon>Kwoniella</taxon>
    </lineage>
</organism>
<evidence type="ECO:0000313" key="20">
    <source>
        <dbReference type="Proteomes" id="UP000092666"/>
    </source>
</evidence>
<evidence type="ECO:0000256" key="10">
    <source>
        <dbReference type="ARBA" id="ARBA00023125"/>
    </source>
</evidence>
<dbReference type="Gene3D" id="1.10.460.10">
    <property type="entry name" value="Topoisomerase I, domain 2"/>
    <property type="match status" value="1"/>
</dbReference>
<feature type="compositionally biased region" description="Low complexity" evidence="14">
    <location>
        <begin position="697"/>
        <end position="712"/>
    </location>
</feature>
<dbReference type="InterPro" id="IPR023405">
    <property type="entry name" value="Topo_IA_core_domain"/>
</dbReference>
<dbReference type="InterPro" id="IPR013497">
    <property type="entry name" value="Topo_IA_cen"/>
</dbReference>
<dbReference type="InterPro" id="IPR003601">
    <property type="entry name" value="Topo_IA_2"/>
</dbReference>
<dbReference type="InterPro" id="IPR010666">
    <property type="entry name" value="Znf_GRF"/>
</dbReference>
<protein>
    <recommendedName>
        <fullName evidence="4 13">DNA topoisomerase</fullName>
        <ecNumber evidence="4 13">5.6.2.1</ecNumber>
    </recommendedName>
</protein>
<gene>
    <name evidence="19" type="ORF">I316_05792</name>
</gene>
<feature type="domain" description="CCHC-type" evidence="15">
    <location>
        <begin position="893"/>
        <end position="908"/>
    </location>
</feature>
<comment type="catalytic activity">
    <reaction evidence="1 13">
        <text>ATP-independent breakage of single-stranded DNA, followed by passage and rejoining.</text>
        <dbReference type="EC" id="5.6.2.1"/>
    </reaction>
</comment>
<evidence type="ECO:0000256" key="8">
    <source>
        <dbReference type="ARBA" id="ARBA00022833"/>
    </source>
</evidence>
<dbReference type="STRING" id="1296120.A0A1B9GNI0"/>
<evidence type="ECO:0000256" key="13">
    <source>
        <dbReference type="RuleBase" id="RU362092"/>
    </source>
</evidence>
<feature type="compositionally biased region" description="Gly residues" evidence="14">
    <location>
        <begin position="640"/>
        <end position="662"/>
    </location>
</feature>
<evidence type="ECO:0000256" key="9">
    <source>
        <dbReference type="ARBA" id="ARBA00023029"/>
    </source>
</evidence>
<feature type="region of interest" description="Disordered" evidence="14">
    <location>
        <begin position="864"/>
        <end position="886"/>
    </location>
</feature>
<feature type="domain" description="CCHC-type" evidence="15">
    <location>
        <begin position="939"/>
        <end position="953"/>
    </location>
</feature>
<feature type="domain" description="Topo IA-type catalytic" evidence="18">
    <location>
        <begin position="169"/>
        <end position="598"/>
    </location>
</feature>
<dbReference type="SUPFAM" id="SSF56712">
    <property type="entry name" value="Prokaryotic type I DNA topoisomerase"/>
    <property type="match status" value="1"/>
</dbReference>
<dbReference type="Gene3D" id="1.10.290.10">
    <property type="entry name" value="Topoisomerase I, domain 4"/>
    <property type="match status" value="1"/>
</dbReference>
<dbReference type="FunFam" id="1.10.290.10:FF:000003">
    <property type="entry name" value="DNA topoisomerase"/>
    <property type="match status" value="1"/>
</dbReference>
<dbReference type="PROSITE" id="PS51999">
    <property type="entry name" value="ZF_GRF"/>
    <property type="match status" value="2"/>
</dbReference>
<dbReference type="AlphaFoldDB" id="A0A1B9GNI0"/>
<dbReference type="EC" id="5.6.2.1" evidence="4 13"/>
<feature type="region of interest" description="Disordered" evidence="14">
    <location>
        <begin position="952"/>
        <end position="990"/>
    </location>
</feature>
<keyword evidence="20" id="KW-1185">Reference proteome</keyword>
<feature type="domain" description="Toprim" evidence="16">
    <location>
        <begin position="2"/>
        <end position="151"/>
    </location>
</feature>
<proteinExistence type="inferred from homology"/>
<dbReference type="GO" id="GO:0003917">
    <property type="term" value="F:DNA topoisomerase type I (single strand cut, ATP-independent) activity"/>
    <property type="evidence" value="ECO:0007669"/>
    <property type="project" value="UniProtKB-EC"/>
</dbReference>
<dbReference type="SMART" id="SM00493">
    <property type="entry name" value="TOPRIM"/>
    <property type="match status" value="1"/>
</dbReference>
<dbReference type="InterPro" id="IPR003602">
    <property type="entry name" value="Topo_IA_DNA-bd_dom"/>
</dbReference>
<evidence type="ECO:0000256" key="6">
    <source>
        <dbReference type="ARBA" id="ARBA00022723"/>
    </source>
</evidence>
<dbReference type="GO" id="GO:0006281">
    <property type="term" value="P:DNA repair"/>
    <property type="evidence" value="ECO:0007669"/>
    <property type="project" value="TreeGrafter"/>
</dbReference>
<dbReference type="Gene3D" id="3.40.50.140">
    <property type="match status" value="1"/>
</dbReference>
<sequence length="990" mass="107592">MKVLCVAEKPSIAKNITEILSGGRWQTRASRNKYIKNYDFDYRLPAPLGDGRGANFTVTAVLGHLTSSDFDNDHRGWQSCDPFVLFDAPILTYVDSDKKSVEQNLQNEARHSDMLMIWTDCDREGEHIGSEVATVCRKVNRNLVVKRARFSAIIAAQIHQACRQAGDLDMRQADAVDVRIALDLRAGAAFTRYTTMTMQTRFPEYEQQVISYGPCQFPTLGFVVDQYNRVQSFVPEQFWYIYVAIERTDEDGDDHTVELKWRRNHLFDLDFAGVLYEQCTLNPQATVLKVETKPTTKWKPLPLTTVELQQSGSRLLRMTPKKILDIAEKLYQRGILSYPRTETDQYDRAFDFNSLIQKQTHDAQWGQYAQRLIDGSFQRPRNGKKNDKAHPPIHPTAHASDLVGDERRVYELIARRFLASCSSNAEGNTTTVEVSIADELFHTSGLVISQRNYLDVYPYDKWANSALPDFQEGENFVPSVIELKEGSTSRPNLLTEADLVGLMDKNGIGTDATIAEHIAKIIERSYVLEKQELKTKYLVPSTLGVGLVEGFNKIGFDRSLCKPHLRRETEHRMQLICDGVRRKGEILDQTIDEYKEAFIRAKRDFQIVIDSVADYLHGVGEAQEALRAAARGRRGRGAAPRGGRGGRGGGAGGRGAPENGGGNDDDDDDDDYGGPPRGGGRTRATRERGQSTRASVPSTRGRGARTAAAGPSSRKRDMDEADGSAGGDDKTCSCGDVAVLRTVQKADSTHVGKRFWTCPKPQGKQCGYFEWADDAGPSSRSGGTRSNGAQSHAPAPPPAKRQRIVNRPAALDDDDGEVRCECGLEARSGVTRKEGANQGRQFWACPNNPRASCGFFQWADDEGGGGGDGAGYPSRSGGARSGNGSGSGTSGECFKCGQSGHWANACPNEADAGGSRGGFGYGRGAGASGGGGGGGGNECFLCGQSGHWASDCPTGSGGGGGSGSGRRTGSGGSKRGRGSTRGKRGRGRGR</sequence>
<feature type="compositionally biased region" description="Basic residues" evidence="14">
    <location>
        <begin position="974"/>
        <end position="990"/>
    </location>
</feature>
<keyword evidence="11 13" id="KW-0413">Isomerase</keyword>
<dbReference type="PANTHER" id="PTHR11390:SF21">
    <property type="entry name" value="DNA TOPOISOMERASE 3-ALPHA"/>
    <property type="match status" value="1"/>
</dbReference>
<feature type="compositionally biased region" description="Polar residues" evidence="14">
    <location>
        <begin position="778"/>
        <end position="790"/>
    </location>
</feature>
<evidence type="ECO:0000259" key="15">
    <source>
        <dbReference type="PROSITE" id="PS50158"/>
    </source>
</evidence>
<dbReference type="Pfam" id="PF01751">
    <property type="entry name" value="Toprim"/>
    <property type="match status" value="1"/>
</dbReference>
<evidence type="ECO:0000256" key="1">
    <source>
        <dbReference type="ARBA" id="ARBA00000213"/>
    </source>
</evidence>
<dbReference type="PROSITE" id="PS50158">
    <property type="entry name" value="ZF_CCHC"/>
    <property type="match status" value="2"/>
</dbReference>
<evidence type="ECO:0000256" key="7">
    <source>
        <dbReference type="ARBA" id="ARBA00022771"/>
    </source>
</evidence>
<dbReference type="InterPro" id="IPR013826">
    <property type="entry name" value="Topo_IA_cen_sub3"/>
</dbReference>
<dbReference type="Gene3D" id="4.10.60.10">
    <property type="entry name" value="Zinc finger, CCHC-type"/>
    <property type="match status" value="2"/>
</dbReference>
<dbReference type="CDD" id="cd03362">
    <property type="entry name" value="TOPRIM_TopoIA_TopoIII"/>
    <property type="match status" value="1"/>
</dbReference>
<dbReference type="GO" id="GO:0005634">
    <property type="term" value="C:nucleus"/>
    <property type="evidence" value="ECO:0007669"/>
    <property type="project" value="TreeGrafter"/>
</dbReference>
<feature type="compositionally biased region" description="Gly residues" evidence="14">
    <location>
        <begin position="955"/>
        <end position="973"/>
    </location>
</feature>
<dbReference type="InterPro" id="IPR000380">
    <property type="entry name" value="Topo_IA"/>
</dbReference>
<dbReference type="PROSITE" id="PS50880">
    <property type="entry name" value="TOPRIM"/>
    <property type="match status" value="1"/>
</dbReference>
<dbReference type="PRINTS" id="PR00417">
    <property type="entry name" value="PRTPISMRASEI"/>
</dbReference>
<dbReference type="EMBL" id="KI669507">
    <property type="protein sequence ID" value="OCF32612.1"/>
    <property type="molecule type" value="Genomic_DNA"/>
</dbReference>
<dbReference type="SMART" id="SM00437">
    <property type="entry name" value="TOP1Ac"/>
    <property type="match status" value="1"/>
</dbReference>
<dbReference type="SMART" id="SM00436">
    <property type="entry name" value="TOP1Bc"/>
    <property type="match status" value="1"/>
</dbReference>
<dbReference type="SUPFAM" id="SSF57756">
    <property type="entry name" value="Retrovirus zinc finger-like domains"/>
    <property type="match status" value="2"/>
</dbReference>
<dbReference type="Pfam" id="PF01131">
    <property type="entry name" value="Topoisom_bac"/>
    <property type="match status" value="1"/>
</dbReference>
<dbReference type="InterPro" id="IPR013825">
    <property type="entry name" value="Topo_IA_cen_sub2"/>
</dbReference>
<evidence type="ECO:0000256" key="3">
    <source>
        <dbReference type="ARBA" id="ARBA00009446"/>
    </source>
</evidence>
<evidence type="ECO:0000256" key="11">
    <source>
        <dbReference type="ARBA" id="ARBA00023235"/>
    </source>
</evidence>
<dbReference type="Pfam" id="PF00098">
    <property type="entry name" value="zf-CCHC"/>
    <property type="match status" value="2"/>
</dbReference>
<keyword evidence="6" id="KW-0479">Metal-binding</keyword>
<dbReference type="InterPro" id="IPR001878">
    <property type="entry name" value="Znf_CCHC"/>
</dbReference>
<accession>A0A1B9GNI0</accession>
<name>A0A1B9GNI0_9TREE</name>
<dbReference type="Proteomes" id="UP000092666">
    <property type="component" value="Unassembled WGS sequence"/>
</dbReference>
<dbReference type="InterPro" id="IPR023406">
    <property type="entry name" value="Topo_IA_AS"/>
</dbReference>
<dbReference type="OrthoDB" id="430051at2759"/>
<dbReference type="InterPro" id="IPR034144">
    <property type="entry name" value="TOPRIM_TopoIII"/>
</dbReference>
<evidence type="ECO:0000259" key="18">
    <source>
        <dbReference type="PROSITE" id="PS52039"/>
    </source>
</evidence>
<keyword evidence="5" id="KW-0507">mRNA processing</keyword>
<dbReference type="GO" id="GO:0031422">
    <property type="term" value="C:RecQ family helicase-topoisomerase III complex"/>
    <property type="evidence" value="ECO:0007669"/>
    <property type="project" value="TreeGrafter"/>
</dbReference>
<comment type="function">
    <text evidence="13">Introduces a single-strand break via transesterification at a target site in duplex DNA. Releases the supercoiling and torsional tension of DNA introduced during the DNA replication and transcription by transiently cleaving and rejoining one strand of the DNA duplex. The scissile phosphodiester is attacked by the catalytic tyrosine of the enzyme, resulting in the formation of a DNA-(5'-phosphotyrosyl)-enzyme intermediate and the expulsion of a 3'-OH DNA strand.</text>
</comment>
<comment type="similarity">
    <text evidence="3 13">Belongs to the type IA topoisomerase family.</text>
</comment>
<evidence type="ECO:0000259" key="16">
    <source>
        <dbReference type="PROSITE" id="PS50880"/>
    </source>
</evidence>
<evidence type="ECO:0000256" key="14">
    <source>
        <dbReference type="SAM" id="MobiDB-lite"/>
    </source>
</evidence>
<reference evidence="19 20" key="1">
    <citation type="submission" date="2013-07" db="EMBL/GenBank/DDBJ databases">
        <title>The Genome Sequence of Cryptococcus heveanensis BCC8398.</title>
        <authorList>
            <consortium name="The Broad Institute Genome Sequencing Platform"/>
            <person name="Cuomo C."/>
            <person name="Litvintseva A."/>
            <person name="Chen Y."/>
            <person name="Heitman J."/>
            <person name="Sun S."/>
            <person name="Springer D."/>
            <person name="Dromer F."/>
            <person name="Young S.K."/>
            <person name="Zeng Q."/>
            <person name="Gargeya S."/>
            <person name="Fitzgerald M."/>
            <person name="Abouelleil A."/>
            <person name="Alvarado L."/>
            <person name="Berlin A.M."/>
            <person name="Chapman S.B."/>
            <person name="Dewar J."/>
            <person name="Goldberg J."/>
            <person name="Griggs A."/>
            <person name="Gujja S."/>
            <person name="Hansen M."/>
            <person name="Howarth C."/>
            <person name="Imamovic A."/>
            <person name="Larimer J."/>
            <person name="McCowan C."/>
            <person name="Murphy C."/>
            <person name="Pearson M."/>
            <person name="Priest M."/>
            <person name="Roberts A."/>
            <person name="Saif S."/>
            <person name="Shea T."/>
            <person name="Sykes S."/>
            <person name="Wortman J."/>
            <person name="Nusbaum C."/>
            <person name="Birren B."/>
        </authorList>
    </citation>
    <scope>NUCLEOTIDE SEQUENCE [LARGE SCALE GENOMIC DNA]</scope>
    <source>
        <strain evidence="19 20">BCC8398</strain>
    </source>
</reference>
<keyword evidence="9 13" id="KW-0799">Topoisomerase</keyword>
<evidence type="ECO:0000256" key="2">
    <source>
        <dbReference type="ARBA" id="ARBA00001946"/>
    </source>
</evidence>
<feature type="domain" description="GRF-type" evidence="17">
    <location>
        <begin position="732"/>
        <end position="775"/>
    </location>
</feature>
<evidence type="ECO:0000256" key="12">
    <source>
        <dbReference type="PROSITE-ProRule" id="PRU00047"/>
    </source>
</evidence>
<keyword evidence="10 13" id="KW-0238">DNA-binding</keyword>
<dbReference type="Pfam" id="PF06839">
    <property type="entry name" value="Zn_ribbon_GRF"/>
    <property type="match status" value="2"/>
</dbReference>
<feature type="region of interest" description="Disordered" evidence="14">
    <location>
        <begin position="378"/>
        <end position="399"/>
    </location>
</feature>
<feature type="domain" description="GRF-type" evidence="17">
    <location>
        <begin position="820"/>
        <end position="862"/>
    </location>
</feature>
<dbReference type="InterPro" id="IPR013824">
    <property type="entry name" value="Topo_IA_cen_sub1"/>
</dbReference>
<reference evidence="20" key="2">
    <citation type="submission" date="2013-12" db="EMBL/GenBank/DDBJ databases">
        <title>Evolution of pathogenesis and genome organization in the Tremellales.</title>
        <authorList>
            <person name="Cuomo C."/>
            <person name="Litvintseva A."/>
            <person name="Heitman J."/>
            <person name="Chen Y."/>
            <person name="Sun S."/>
            <person name="Springer D."/>
            <person name="Dromer F."/>
            <person name="Young S."/>
            <person name="Zeng Q."/>
            <person name="Chapman S."/>
            <person name="Gujja S."/>
            <person name="Saif S."/>
            <person name="Birren B."/>
        </authorList>
    </citation>
    <scope>NUCLEOTIDE SEQUENCE [LARGE SCALE GENOMIC DNA]</scope>
    <source>
        <strain evidence="20">BCC8398</strain>
    </source>
</reference>
<dbReference type="FunFam" id="3.40.50.140:FF:000005">
    <property type="entry name" value="DNA topoisomerase"/>
    <property type="match status" value="1"/>
</dbReference>
<keyword evidence="8" id="KW-0862">Zinc</keyword>
<dbReference type="SMART" id="SM00343">
    <property type="entry name" value="ZnF_C2HC"/>
    <property type="match status" value="2"/>
</dbReference>
<feature type="region of interest" description="Disordered" evidence="14">
    <location>
        <begin position="769"/>
        <end position="804"/>
    </location>
</feature>
<dbReference type="PROSITE" id="PS52039">
    <property type="entry name" value="TOPO_IA_2"/>
    <property type="match status" value="1"/>
</dbReference>
<evidence type="ECO:0000259" key="17">
    <source>
        <dbReference type="PROSITE" id="PS51999"/>
    </source>
</evidence>
<dbReference type="GO" id="GO:0003677">
    <property type="term" value="F:DNA binding"/>
    <property type="evidence" value="ECO:0007669"/>
    <property type="project" value="UniProtKB-KW"/>
</dbReference>
<evidence type="ECO:0000256" key="4">
    <source>
        <dbReference type="ARBA" id="ARBA00012891"/>
    </source>
</evidence>
<dbReference type="GO" id="GO:0006397">
    <property type="term" value="P:mRNA processing"/>
    <property type="evidence" value="ECO:0007669"/>
    <property type="project" value="UniProtKB-KW"/>
</dbReference>
<dbReference type="GO" id="GO:0006265">
    <property type="term" value="P:DNA topological change"/>
    <property type="evidence" value="ECO:0007669"/>
    <property type="project" value="InterPro"/>
</dbReference>
<comment type="cofactor">
    <cofactor evidence="2">
        <name>Mg(2+)</name>
        <dbReference type="ChEBI" id="CHEBI:18420"/>
    </cofactor>
</comment>
<dbReference type="PANTHER" id="PTHR11390">
    <property type="entry name" value="PROKARYOTIC DNA TOPOISOMERASE"/>
    <property type="match status" value="1"/>
</dbReference>